<sequence length="83" mass="10290">MLPIEEQVEMELLYPQFHVWLPCYWTLYQWYNFGEKEHFTNSTGLREYIEQWTFVLYATRIQYLMSIFYVHEVRNQMIADVAP</sequence>
<evidence type="ECO:0000313" key="2">
    <source>
        <dbReference type="Proteomes" id="UP000004994"/>
    </source>
</evidence>
<organism evidence="1">
    <name type="scientific">Solanum lycopersicum</name>
    <name type="common">Tomato</name>
    <name type="synonym">Lycopersicon esculentum</name>
    <dbReference type="NCBI Taxonomy" id="4081"/>
    <lineage>
        <taxon>Eukaryota</taxon>
        <taxon>Viridiplantae</taxon>
        <taxon>Streptophyta</taxon>
        <taxon>Embryophyta</taxon>
        <taxon>Tracheophyta</taxon>
        <taxon>Spermatophyta</taxon>
        <taxon>Magnoliopsida</taxon>
        <taxon>eudicotyledons</taxon>
        <taxon>Gunneridae</taxon>
        <taxon>Pentapetalae</taxon>
        <taxon>asterids</taxon>
        <taxon>lamiids</taxon>
        <taxon>Solanales</taxon>
        <taxon>Solanaceae</taxon>
        <taxon>Solanoideae</taxon>
        <taxon>Solaneae</taxon>
        <taxon>Solanum</taxon>
        <taxon>Solanum subgen. Lycopersicon</taxon>
    </lineage>
</organism>
<dbReference type="PhylomeDB" id="K4B5X9"/>
<accession>K4B5X9</accession>
<dbReference type="Gramene" id="Solyc02g043880.1.1">
    <property type="protein sequence ID" value="Solyc02g043880.1.1"/>
    <property type="gene ID" value="Solyc02g043880.1"/>
</dbReference>
<keyword evidence="2" id="KW-1185">Reference proteome</keyword>
<dbReference type="InParanoid" id="K4B5X9"/>
<dbReference type="Proteomes" id="UP000004994">
    <property type="component" value="Chromosome 2"/>
</dbReference>
<reference evidence="1" key="1">
    <citation type="journal article" date="2012" name="Nature">
        <title>The tomato genome sequence provides insights into fleshy fruit evolution.</title>
        <authorList>
            <consortium name="Tomato Genome Consortium"/>
        </authorList>
    </citation>
    <scope>NUCLEOTIDE SEQUENCE [LARGE SCALE GENOMIC DNA]</scope>
    <source>
        <strain evidence="1">cv. Heinz 1706</strain>
    </source>
</reference>
<dbReference type="AlphaFoldDB" id="K4B5X9"/>
<reference evidence="1" key="2">
    <citation type="submission" date="2015-06" db="UniProtKB">
        <authorList>
            <consortium name="EnsemblPlants"/>
        </authorList>
    </citation>
    <scope>IDENTIFICATION</scope>
    <source>
        <strain evidence="1">cv. Heinz 1706</strain>
    </source>
</reference>
<proteinExistence type="predicted"/>
<name>K4B5X9_SOLLC</name>
<evidence type="ECO:0000313" key="1">
    <source>
        <dbReference type="EnsemblPlants" id="Solyc02g043880.1.1"/>
    </source>
</evidence>
<dbReference type="PaxDb" id="4081-Solyc02g043880.1.1"/>
<dbReference type="EnsemblPlants" id="Solyc02g043880.1.1">
    <property type="protein sequence ID" value="Solyc02g043880.1.1"/>
    <property type="gene ID" value="Solyc02g043880.1"/>
</dbReference>
<dbReference type="STRING" id="4081.K4B5X9"/>
<dbReference type="HOGENOM" id="CLU_2546954_0_0_1"/>
<protein>
    <submittedName>
        <fullName evidence="1">Uncharacterized protein</fullName>
    </submittedName>
</protein>